<dbReference type="PROSITE" id="PS50835">
    <property type="entry name" value="IG_LIKE"/>
    <property type="match status" value="1"/>
</dbReference>
<dbReference type="PROSITE" id="PS50060">
    <property type="entry name" value="MAM_2"/>
    <property type="match status" value="1"/>
</dbReference>
<dbReference type="Proteomes" id="UP000055024">
    <property type="component" value="Unassembled WGS sequence"/>
</dbReference>
<dbReference type="InterPro" id="IPR036179">
    <property type="entry name" value="Ig-like_dom_sf"/>
</dbReference>
<evidence type="ECO:0000313" key="5">
    <source>
        <dbReference type="EMBL" id="KRZ09524.1"/>
    </source>
</evidence>
<organism evidence="5 6">
    <name type="scientific">Trichinella zimbabwensis</name>
    <dbReference type="NCBI Taxonomy" id="268475"/>
    <lineage>
        <taxon>Eukaryota</taxon>
        <taxon>Metazoa</taxon>
        <taxon>Ecdysozoa</taxon>
        <taxon>Nematoda</taxon>
        <taxon>Enoplea</taxon>
        <taxon>Dorylaimia</taxon>
        <taxon>Trichinellida</taxon>
        <taxon>Trichinellidae</taxon>
        <taxon>Trichinella</taxon>
    </lineage>
</organism>
<dbReference type="GO" id="GO:0016020">
    <property type="term" value="C:membrane"/>
    <property type="evidence" value="ECO:0007669"/>
    <property type="project" value="InterPro"/>
</dbReference>
<dbReference type="InterPro" id="IPR036116">
    <property type="entry name" value="FN3_sf"/>
</dbReference>
<dbReference type="SUPFAM" id="SSF49899">
    <property type="entry name" value="Concanavalin A-like lectins/glucanases"/>
    <property type="match status" value="2"/>
</dbReference>
<dbReference type="GO" id="GO:0005581">
    <property type="term" value="C:collagen trimer"/>
    <property type="evidence" value="ECO:0007669"/>
    <property type="project" value="UniProtKB-KW"/>
</dbReference>
<evidence type="ECO:0000259" key="3">
    <source>
        <dbReference type="PROSITE" id="PS50835"/>
    </source>
</evidence>
<dbReference type="OrthoDB" id="10060752at2759"/>
<dbReference type="STRING" id="268475.A0A0V1HH79"/>
<dbReference type="SMART" id="SM00210">
    <property type="entry name" value="TSPN"/>
    <property type="match status" value="1"/>
</dbReference>
<dbReference type="InterPro" id="IPR000998">
    <property type="entry name" value="MAM_dom"/>
</dbReference>
<dbReference type="Pfam" id="PF00629">
    <property type="entry name" value="MAM"/>
    <property type="match status" value="1"/>
</dbReference>
<reference evidence="5 6" key="1">
    <citation type="submission" date="2015-01" db="EMBL/GenBank/DDBJ databases">
        <title>Evolution of Trichinella species and genotypes.</title>
        <authorList>
            <person name="Korhonen P.K."/>
            <person name="Edoardo P."/>
            <person name="Giuseppe L.R."/>
            <person name="Gasser R.B."/>
        </authorList>
    </citation>
    <scope>NUCLEOTIDE SEQUENCE [LARGE SCALE GENOMIC DNA]</scope>
    <source>
        <strain evidence="5">ISS1029</strain>
    </source>
</reference>
<keyword evidence="5" id="KW-0176">Collagen</keyword>
<dbReference type="SMART" id="SM00060">
    <property type="entry name" value="FN3"/>
    <property type="match status" value="3"/>
</dbReference>
<dbReference type="InterPro" id="IPR003599">
    <property type="entry name" value="Ig_sub"/>
</dbReference>
<dbReference type="SUPFAM" id="SSF48726">
    <property type="entry name" value="Immunoglobulin"/>
    <property type="match status" value="1"/>
</dbReference>
<feature type="domain" description="MAM" evidence="2">
    <location>
        <begin position="577"/>
        <end position="749"/>
    </location>
</feature>
<dbReference type="SMART" id="SM00137">
    <property type="entry name" value="MAM"/>
    <property type="match status" value="1"/>
</dbReference>
<dbReference type="AlphaFoldDB" id="A0A0V1HH79"/>
<dbReference type="SMART" id="SM00409">
    <property type="entry name" value="IG"/>
    <property type="match status" value="1"/>
</dbReference>
<comment type="caution">
    <text evidence="5">The sequence shown here is derived from an EMBL/GenBank/DDBJ whole genome shotgun (WGS) entry which is preliminary data.</text>
</comment>
<dbReference type="InterPro" id="IPR050991">
    <property type="entry name" value="ECM_Regulatory_Proteins"/>
</dbReference>
<proteinExistence type="predicted"/>
<dbReference type="InterPro" id="IPR048287">
    <property type="entry name" value="TSPN-like_N"/>
</dbReference>
<keyword evidence="6" id="KW-1185">Reference proteome</keyword>
<dbReference type="InterPro" id="IPR013320">
    <property type="entry name" value="ConA-like_dom_sf"/>
</dbReference>
<keyword evidence="1" id="KW-0677">Repeat</keyword>
<feature type="domain" description="Fibronectin type-III" evidence="4">
    <location>
        <begin position="78"/>
        <end position="172"/>
    </location>
</feature>
<evidence type="ECO:0000259" key="4">
    <source>
        <dbReference type="PROSITE" id="PS50853"/>
    </source>
</evidence>
<sequence>MPVSQVEISLLISAFIIIEKNGRFSVLRFARWRDNCFAQSGIVAFIYYEIKQIHVVILWGILYEIRVDKVLENQPPGVPTNVQFEVLSQDTIYLWWNPPADSDQIVVRGYTVGWGIGDSIDSMAISLSGKDSTSVKLDNLLPNTNYTISLSAFNDKGDGKQEKKVICTKPEFLKDSKKATPSVQFSFSLSDPLDYLKPPINLHAEAWSSSEILLTWDDFPCERCPDFGHANYLVRYAPHNDEHAAVRTAVVNERQVLLSDLMPDTEYEFSIKTRNQYANSEWSTLTFGKTLPKAYPQKQTVPTISAGNEMLRTVYVDRDQGSNLPASLSEHLQQIDNEDSPTIVRLLASHPNLLHIEWERPLRLKRTITGYDIFYKLLFDDADVNGGWLKKTVYGNLESYDLDVSYNRLGDAPVDSIQVKIRALTSSGPGKFSDVATHDFDIFTRVGYLKSDAKKEAEMEIRRSVKVVIENEKDVLKVNEIFVASCVIETNSQRSQRRWYFPNETVVPFDTGIERAYVSFWKNHTILRLVIENVQPEDSGTYICGNKHRNKLYGQSVHLTVKPLYVKQPSDNGFKPIVCKFEKLNQSEFCQWKVEAESANSWRLAYIDPYAPNLSVTDGHESNRQQVMLFESDSTMAGAIGRLISPVLPSDFSFHYCFNFAYRIRPESNGKIFIYALPQPEQFDNQVLLMHFKLSLAHGQEHHQWQNCAIKLLPIKHNFRIAIEVIKSAGEKIFIAIDSLQLMPGICKSACNQPSPAANHRQLQSIHQPLQYSSVKDDEVEIDLLKAVKAPLDPNIYHAKGKQGLPGFGFHQGANVVAPYRFYMPRRFFRDFAILITVRPDDDRGGYLFAVVNPFDTVVELGVLLEPLTDRKANLSLVYSDHKRDTECRAIASFQIPTITGKWTELALKIEGTEVSLYYNCQHYETQTVQRRQKQLNFDDASKLYIAQAGPIINKPFVIK</sequence>
<feature type="domain" description="Fibronectin type-III" evidence="4">
    <location>
        <begin position="340"/>
        <end position="447"/>
    </location>
</feature>
<dbReference type="PANTHER" id="PTHR46708:SF2">
    <property type="entry name" value="FIBRONECTIN TYPE-III DOMAIN-CONTAINING PROTEIN"/>
    <property type="match status" value="1"/>
</dbReference>
<protein>
    <submittedName>
        <fullName evidence="5">Collagen alpha-1(XV) chain</fullName>
    </submittedName>
</protein>
<dbReference type="InterPro" id="IPR007110">
    <property type="entry name" value="Ig-like_dom"/>
</dbReference>
<feature type="domain" description="Fibronectin type-III" evidence="4">
    <location>
        <begin position="198"/>
        <end position="293"/>
    </location>
</feature>
<accession>A0A0V1HH79</accession>
<dbReference type="CDD" id="cd06263">
    <property type="entry name" value="MAM"/>
    <property type="match status" value="1"/>
</dbReference>
<dbReference type="SUPFAM" id="SSF49265">
    <property type="entry name" value="Fibronectin type III"/>
    <property type="match status" value="2"/>
</dbReference>
<dbReference type="Gene3D" id="2.60.40.10">
    <property type="entry name" value="Immunoglobulins"/>
    <property type="match status" value="4"/>
</dbReference>
<dbReference type="Gene3D" id="2.60.120.200">
    <property type="match status" value="2"/>
</dbReference>
<name>A0A0V1HH79_9BILA</name>
<dbReference type="PROSITE" id="PS50853">
    <property type="entry name" value="FN3"/>
    <property type="match status" value="3"/>
</dbReference>
<evidence type="ECO:0000259" key="2">
    <source>
        <dbReference type="PROSITE" id="PS50060"/>
    </source>
</evidence>
<dbReference type="CDD" id="cd00063">
    <property type="entry name" value="FN3"/>
    <property type="match status" value="3"/>
</dbReference>
<gene>
    <name evidence="5" type="primary">COL15A1</name>
    <name evidence="5" type="ORF">T11_4569</name>
</gene>
<dbReference type="InterPro" id="IPR003961">
    <property type="entry name" value="FN3_dom"/>
</dbReference>
<dbReference type="EMBL" id="JYDP01000071">
    <property type="protein sequence ID" value="KRZ09524.1"/>
    <property type="molecule type" value="Genomic_DNA"/>
</dbReference>
<dbReference type="InterPro" id="IPR013783">
    <property type="entry name" value="Ig-like_fold"/>
</dbReference>
<dbReference type="PANTHER" id="PTHR46708">
    <property type="entry name" value="TENASCIN"/>
    <property type="match status" value="1"/>
</dbReference>
<evidence type="ECO:0000313" key="6">
    <source>
        <dbReference type="Proteomes" id="UP000055024"/>
    </source>
</evidence>
<feature type="domain" description="Ig-like" evidence="3">
    <location>
        <begin position="485"/>
        <end position="560"/>
    </location>
</feature>
<evidence type="ECO:0000256" key="1">
    <source>
        <dbReference type="ARBA" id="ARBA00022737"/>
    </source>
</evidence>
<dbReference type="Pfam" id="PF00041">
    <property type="entry name" value="fn3"/>
    <property type="match status" value="2"/>
</dbReference>